<keyword evidence="3" id="KW-1185">Reference proteome</keyword>
<evidence type="ECO:0000313" key="2">
    <source>
        <dbReference type="EMBL" id="MBD1366111.1"/>
    </source>
</evidence>
<evidence type="ECO:0008006" key="4">
    <source>
        <dbReference type="Google" id="ProtNLM"/>
    </source>
</evidence>
<dbReference type="EMBL" id="JACWMY010000011">
    <property type="protein sequence ID" value="MBD1366111.1"/>
    <property type="molecule type" value="Genomic_DNA"/>
</dbReference>
<reference evidence="2 3" key="1">
    <citation type="submission" date="2020-09" db="EMBL/GenBank/DDBJ databases">
        <title>Novel species of Mucilaginibacter isolated from a glacier on the Tibetan Plateau.</title>
        <authorList>
            <person name="Liu Q."/>
            <person name="Xin Y.-H."/>
        </authorList>
    </citation>
    <scope>NUCLEOTIDE SEQUENCE [LARGE SCALE GENOMIC DNA]</scope>
    <source>
        <strain evidence="2 3">ZT4R22</strain>
    </source>
</reference>
<dbReference type="RefSeq" id="WP_191190772.1">
    <property type="nucleotide sequence ID" value="NZ_JACWMY010000011.1"/>
</dbReference>
<organism evidence="2 3">
    <name type="scientific">Mucilaginibacter pankratovii</name>
    <dbReference type="NCBI Taxonomy" id="2772110"/>
    <lineage>
        <taxon>Bacteria</taxon>
        <taxon>Pseudomonadati</taxon>
        <taxon>Bacteroidota</taxon>
        <taxon>Sphingobacteriia</taxon>
        <taxon>Sphingobacteriales</taxon>
        <taxon>Sphingobacteriaceae</taxon>
        <taxon>Mucilaginibacter</taxon>
    </lineage>
</organism>
<evidence type="ECO:0000256" key="1">
    <source>
        <dbReference type="SAM" id="SignalP"/>
    </source>
</evidence>
<feature type="signal peptide" evidence="1">
    <location>
        <begin position="1"/>
        <end position="20"/>
    </location>
</feature>
<feature type="chain" id="PRO_5047445443" description="GLPGLI family protein" evidence="1">
    <location>
        <begin position="21"/>
        <end position="220"/>
    </location>
</feature>
<comment type="caution">
    <text evidence="2">The sequence shown here is derived from an EMBL/GenBank/DDBJ whole genome shotgun (WGS) entry which is preliminary data.</text>
</comment>
<accession>A0ABR7WV18</accession>
<name>A0ABR7WV18_9SPHI</name>
<keyword evidence="1" id="KW-0732">Signal</keyword>
<sequence>MKIKLLSVALGIVLSATVLSANAQKRYTEGLLTIKTSGGGYEIEVKEYFRPDSTAALFSAGPANLKLLADANYKFFAVVASVPAANIKKAAIYTPAEIDQVLSSFPTLTFATSTETKQISGFNCKKVVATDTKTKKTYDIWITNDIALPSSVIDKYYAAIGGAPIKYISFQTGPDGVLTAADYVITGVSDQKAPAGTFGIAPDFDKISKAELDAMSRGKQ</sequence>
<gene>
    <name evidence="2" type="ORF">IDJ77_20030</name>
</gene>
<protein>
    <recommendedName>
        <fullName evidence="4">GLPGLI family protein</fullName>
    </recommendedName>
</protein>
<proteinExistence type="predicted"/>
<dbReference type="Proteomes" id="UP000606600">
    <property type="component" value="Unassembled WGS sequence"/>
</dbReference>
<evidence type="ECO:0000313" key="3">
    <source>
        <dbReference type="Proteomes" id="UP000606600"/>
    </source>
</evidence>